<dbReference type="SUPFAM" id="SSF53254">
    <property type="entry name" value="Phosphoglycerate mutase-like"/>
    <property type="match status" value="1"/>
</dbReference>
<dbReference type="PANTHER" id="PTHR11567">
    <property type="entry name" value="ACID PHOSPHATASE-RELATED"/>
    <property type="match status" value="1"/>
</dbReference>
<keyword evidence="5" id="KW-0378">Hydrolase</keyword>
<dbReference type="EnsemblMetazoa" id="OVOC10290.1">
    <property type="protein sequence ID" value="OVOC10290.1"/>
    <property type="gene ID" value="WBGene00247099"/>
</dbReference>
<reference evidence="8" key="2">
    <citation type="submission" date="2022-06" db="UniProtKB">
        <authorList>
            <consortium name="EnsemblMetazoa"/>
        </authorList>
    </citation>
    <scope>IDENTIFICATION</scope>
</reference>
<organism evidence="8 9">
    <name type="scientific">Onchocerca volvulus</name>
    <dbReference type="NCBI Taxonomy" id="6282"/>
    <lineage>
        <taxon>Eukaryota</taxon>
        <taxon>Metazoa</taxon>
        <taxon>Ecdysozoa</taxon>
        <taxon>Nematoda</taxon>
        <taxon>Chromadorea</taxon>
        <taxon>Rhabditida</taxon>
        <taxon>Spirurina</taxon>
        <taxon>Spiruromorpha</taxon>
        <taxon>Filarioidea</taxon>
        <taxon>Onchocercidae</taxon>
        <taxon>Onchocerca</taxon>
    </lineage>
</organism>
<comment type="similarity">
    <text evidence="2">Belongs to the histidine acid phosphatase family.</text>
</comment>
<evidence type="ECO:0000256" key="1">
    <source>
        <dbReference type="ARBA" id="ARBA00000032"/>
    </source>
</evidence>
<evidence type="ECO:0000313" key="8">
    <source>
        <dbReference type="EnsemblMetazoa" id="OVOC10290.1"/>
    </source>
</evidence>
<dbReference type="Pfam" id="PF00328">
    <property type="entry name" value="His_Phos_2"/>
    <property type="match status" value="1"/>
</dbReference>
<dbReference type="AlphaFoldDB" id="A0A8R1TJ09"/>
<evidence type="ECO:0000256" key="6">
    <source>
        <dbReference type="ARBA" id="ARBA00023157"/>
    </source>
</evidence>
<keyword evidence="4" id="KW-0732">Signal</keyword>
<dbReference type="InterPro" id="IPR000560">
    <property type="entry name" value="His_Pase_clade-2"/>
</dbReference>
<keyword evidence="9" id="KW-1185">Reference proteome</keyword>
<sequence>MCNIQLITIAAIISLIAGDDLLLLQAIWRHGDRAPIGSCKGCPIQQEHWPQGLGQLTVQGMIQQVKLGKIIYNRYVNSLKFLSSYYDPRQIYVRSTDVNRTLISAMANFIGFYNNPSQNERIGIDFPNITEWPQGFIPVPIHTVVKNTDYVGIPDTYCPRQKWLMKLVQQTPEWKNLVKKYTGVLEELESICKQSLSFNDVPRCVDTFYCEKLYAFRIPVSDYQYDQLRQLSYAIQNYENGLNLQPYDGIDFKHEIGKIRGGSIFWSILNHFDLKLYCLKPENYENSHCTWMNNLKYYAYSAHDTTLAALMCTLDAKHKILSDGGYPKYTAAMFFELWNTTNGPGLKVYYHRNFTATQLENITNLLDHCSENMDSNGFCDYSKFRTHGIAYYPGNINKLCQDIKSKRTSFNPDEHETKAIPIITVSPAVLTLLLSQVLIF</sequence>
<keyword evidence="7" id="KW-0325">Glycoprotein</keyword>
<dbReference type="OMA" id="AMFFELW"/>
<dbReference type="PROSITE" id="PS00616">
    <property type="entry name" value="HIS_ACID_PHOSPHAT_1"/>
    <property type="match status" value="1"/>
</dbReference>
<evidence type="ECO:0000256" key="2">
    <source>
        <dbReference type="ARBA" id="ARBA00005375"/>
    </source>
</evidence>
<reference evidence="9" key="1">
    <citation type="submission" date="2013-10" db="EMBL/GenBank/DDBJ databases">
        <title>Genome sequencing of Onchocerca volvulus.</title>
        <authorList>
            <person name="Cotton J."/>
            <person name="Tsai J."/>
            <person name="Stanley E."/>
            <person name="Tracey A."/>
            <person name="Holroyd N."/>
            <person name="Lustigman S."/>
            <person name="Berriman M."/>
        </authorList>
    </citation>
    <scope>NUCLEOTIDE SEQUENCE</scope>
</reference>
<comment type="catalytic activity">
    <reaction evidence="1">
        <text>a phosphate monoester + H2O = an alcohol + phosphate</text>
        <dbReference type="Rhea" id="RHEA:15017"/>
        <dbReference type="ChEBI" id="CHEBI:15377"/>
        <dbReference type="ChEBI" id="CHEBI:30879"/>
        <dbReference type="ChEBI" id="CHEBI:43474"/>
        <dbReference type="ChEBI" id="CHEBI:67140"/>
        <dbReference type="EC" id="3.1.3.2"/>
    </reaction>
</comment>
<evidence type="ECO:0000313" key="9">
    <source>
        <dbReference type="Proteomes" id="UP000024404"/>
    </source>
</evidence>
<dbReference type="EMBL" id="CMVM020000331">
    <property type="status" value="NOT_ANNOTATED_CDS"/>
    <property type="molecule type" value="Genomic_DNA"/>
</dbReference>
<proteinExistence type="inferred from homology"/>
<dbReference type="Proteomes" id="UP000024404">
    <property type="component" value="Unassembled WGS sequence"/>
</dbReference>
<evidence type="ECO:0000256" key="4">
    <source>
        <dbReference type="ARBA" id="ARBA00022729"/>
    </source>
</evidence>
<dbReference type="EC" id="3.1.3.2" evidence="3"/>
<dbReference type="InterPro" id="IPR033379">
    <property type="entry name" value="Acid_Pase_AS"/>
</dbReference>
<dbReference type="GO" id="GO:0003993">
    <property type="term" value="F:acid phosphatase activity"/>
    <property type="evidence" value="ECO:0007669"/>
    <property type="project" value="UniProtKB-EC"/>
</dbReference>
<dbReference type="InterPro" id="IPR029033">
    <property type="entry name" value="His_PPase_superfam"/>
</dbReference>
<evidence type="ECO:0000256" key="7">
    <source>
        <dbReference type="ARBA" id="ARBA00023180"/>
    </source>
</evidence>
<dbReference type="CDD" id="cd07061">
    <property type="entry name" value="HP_HAP_like"/>
    <property type="match status" value="1"/>
</dbReference>
<protein>
    <recommendedName>
        <fullName evidence="3">acid phosphatase</fullName>
        <ecNumber evidence="3">3.1.3.2</ecNumber>
    </recommendedName>
</protein>
<evidence type="ECO:0000256" key="3">
    <source>
        <dbReference type="ARBA" id="ARBA00012646"/>
    </source>
</evidence>
<name>A0A8R1TJ09_ONCVO</name>
<dbReference type="PANTHER" id="PTHR11567:SF211">
    <property type="entry name" value="PROSTATIC ACID PHOSPHATASE"/>
    <property type="match status" value="1"/>
</dbReference>
<dbReference type="InterPro" id="IPR050645">
    <property type="entry name" value="Histidine_acid_phosphatase"/>
</dbReference>
<accession>A0A8R1TJ09</accession>
<keyword evidence="6" id="KW-1015">Disulfide bond</keyword>
<evidence type="ECO:0000256" key="5">
    <source>
        <dbReference type="ARBA" id="ARBA00022801"/>
    </source>
</evidence>
<dbReference type="Gene3D" id="3.40.50.1240">
    <property type="entry name" value="Phosphoglycerate mutase-like"/>
    <property type="match status" value="1"/>
</dbReference>